<dbReference type="EMBL" id="AK130044">
    <property type="protein sequence ID" value="BAC85284.1"/>
    <property type="molecule type" value="mRNA"/>
</dbReference>
<dbReference type="AlphaFoldDB" id="Q6ZP41"/>
<accession>Q6ZP41</accession>
<proteinExistence type="evidence at transcript level"/>
<reference evidence="1" key="1">
    <citation type="submission" date="2003-07" db="EMBL/GenBank/DDBJ databases">
        <title>NEDO human cDNA sequencing project.</title>
        <authorList>
            <person name="Ninomiya K."/>
            <person name="Wagatsuma M."/>
            <person name="Kanda K."/>
            <person name="Kondo H."/>
            <person name="Yokoi T."/>
            <person name="Kodaira H."/>
            <person name="Furuya T."/>
            <person name="Takahashi M."/>
            <person name="Kikkawa E."/>
            <person name="Omura Y."/>
            <person name="Abe K."/>
            <person name="Kamihara K."/>
            <person name="Katsuta N."/>
            <person name="Sato K."/>
            <person name="Tanikawa M."/>
            <person name="Yamazaki M."/>
            <person name="Suzuki Y."/>
            <person name="Hata H."/>
            <person name="Nakagawa K."/>
            <person name="Mizuno S."/>
            <person name="Morinaga M."/>
            <person name="Kawamura M."/>
            <person name="Sugiyama T."/>
            <person name="Irie R."/>
            <person name="Otsuki T."/>
            <person name="Sato H."/>
            <person name="Nishikawa T."/>
            <person name="Sugiyama A."/>
            <person name="Kawakami B."/>
            <person name="Nagai K."/>
            <person name="Isogai T."/>
            <person name="Sugano S."/>
        </authorList>
    </citation>
    <scope>NUCLEOTIDE SEQUENCE</scope>
    <source>
        <tissue evidence="1">Kidney</tissue>
    </source>
</reference>
<sequence>MWALTSGHCVCLAGQELPSSTRATRAGPLWPSPHPLALFQSSALVGVAEHHLVQSPAAQMGRRLRAQGSLSNPRVLQAPCSFGLCPCLQFLTQGTSRMTQVWIEAMQLPYFCCLLISGGQSDCLYSTWQGGRRWHPIPDRPGSESNVLAVGRPLPQFPQ</sequence>
<evidence type="ECO:0000313" key="1">
    <source>
        <dbReference type="EMBL" id="BAC85284.1"/>
    </source>
</evidence>
<organism evidence="1">
    <name type="scientific">Homo sapiens</name>
    <name type="common">Human</name>
    <dbReference type="NCBI Taxonomy" id="9606"/>
    <lineage>
        <taxon>Eukaryota</taxon>
        <taxon>Metazoa</taxon>
        <taxon>Chordata</taxon>
        <taxon>Craniata</taxon>
        <taxon>Vertebrata</taxon>
        <taxon>Euteleostomi</taxon>
        <taxon>Mammalia</taxon>
        <taxon>Eutheria</taxon>
        <taxon>Euarchontoglires</taxon>
        <taxon>Primates</taxon>
        <taxon>Haplorrhini</taxon>
        <taxon>Catarrhini</taxon>
        <taxon>Hominidae</taxon>
        <taxon>Homo</taxon>
    </lineage>
</organism>
<protein>
    <submittedName>
        <fullName evidence="1">cDNA FLJ26534 fis, clone KDN09135</fullName>
    </submittedName>
</protein>
<name>Q6ZP41_HUMAN</name>